<evidence type="ECO:0000313" key="2">
    <source>
        <dbReference type="Proteomes" id="UP001153954"/>
    </source>
</evidence>
<dbReference type="AlphaFoldDB" id="A0AAU9UTA0"/>
<organism evidence="1 2">
    <name type="scientific">Euphydryas editha</name>
    <name type="common">Edith's checkerspot</name>
    <dbReference type="NCBI Taxonomy" id="104508"/>
    <lineage>
        <taxon>Eukaryota</taxon>
        <taxon>Metazoa</taxon>
        <taxon>Ecdysozoa</taxon>
        <taxon>Arthropoda</taxon>
        <taxon>Hexapoda</taxon>
        <taxon>Insecta</taxon>
        <taxon>Pterygota</taxon>
        <taxon>Neoptera</taxon>
        <taxon>Endopterygota</taxon>
        <taxon>Lepidoptera</taxon>
        <taxon>Glossata</taxon>
        <taxon>Ditrysia</taxon>
        <taxon>Papilionoidea</taxon>
        <taxon>Nymphalidae</taxon>
        <taxon>Nymphalinae</taxon>
        <taxon>Euphydryas</taxon>
    </lineage>
</organism>
<accession>A0AAU9UTA0</accession>
<proteinExistence type="predicted"/>
<dbReference type="EMBL" id="CAKOGL010000025">
    <property type="protein sequence ID" value="CAH2102357.1"/>
    <property type="molecule type" value="Genomic_DNA"/>
</dbReference>
<reference evidence="1" key="1">
    <citation type="submission" date="2022-03" db="EMBL/GenBank/DDBJ databases">
        <authorList>
            <person name="Tunstrom K."/>
        </authorList>
    </citation>
    <scope>NUCLEOTIDE SEQUENCE</scope>
</reference>
<keyword evidence="2" id="KW-1185">Reference proteome</keyword>
<protein>
    <submittedName>
        <fullName evidence="1">Uncharacterized protein</fullName>
    </submittedName>
</protein>
<dbReference type="Proteomes" id="UP001153954">
    <property type="component" value="Unassembled WGS sequence"/>
</dbReference>
<name>A0AAU9UTA0_EUPED</name>
<gene>
    <name evidence="1" type="ORF">EEDITHA_LOCUS17001</name>
</gene>
<evidence type="ECO:0000313" key="1">
    <source>
        <dbReference type="EMBL" id="CAH2102357.1"/>
    </source>
</evidence>
<comment type="caution">
    <text evidence="1">The sequence shown here is derived from an EMBL/GenBank/DDBJ whole genome shotgun (WGS) entry which is preliminary data.</text>
</comment>
<sequence length="385" mass="43928">MACCFEELEDYTVTPMIVSPCVPEQCCDRPSPCYVSLPRCPKREIIFCERTPNKNSKKGNPVHDNCCNEFLKQQHSPELPRRQSSSSSQEYCPTCNNSCKPIKTKYVIPCYRYEDGRIEQYVPTRHGRLPASAYRRNGIQDQIYGYRGATRYLCAGDGSKGYYVYTAVEPIKRLYPKITQEMLPVNPLPSSAFKRNGIQDQNFLECGAISYIRKSWKSATWSDVSFALPIKPMKKLPVKKLPVSAFKRNGIQDQEHSKLLGTTNFLKRCPRDVSIECEVNPMCIKVKDPVKVNQPTVLMRRACEVAVGTRPRRKPFVVSSYTADPDQEVHRYASQDERGNCCYHFEKKKHESYLDGCVSCHSCPPCGEGVRANVVSPRTTFFYCL</sequence>